<name>A0ABW5IPD7_9BACT</name>
<dbReference type="Pfam" id="PF00535">
    <property type="entry name" value="Glycos_transf_2"/>
    <property type="match status" value="1"/>
</dbReference>
<keyword evidence="3" id="KW-1185">Reference proteome</keyword>
<gene>
    <name evidence="2" type="ORF">ACFSRY_14950</name>
</gene>
<evidence type="ECO:0000313" key="3">
    <source>
        <dbReference type="Proteomes" id="UP001597544"/>
    </source>
</evidence>
<dbReference type="Gene3D" id="3.90.550.10">
    <property type="entry name" value="Spore Coat Polysaccharide Biosynthesis Protein SpsA, Chain A"/>
    <property type="match status" value="1"/>
</dbReference>
<evidence type="ECO:0000313" key="2">
    <source>
        <dbReference type="EMBL" id="MFD2515169.1"/>
    </source>
</evidence>
<reference evidence="3" key="1">
    <citation type="journal article" date="2019" name="Int. J. Syst. Evol. Microbiol.">
        <title>The Global Catalogue of Microorganisms (GCM) 10K type strain sequencing project: providing services to taxonomists for standard genome sequencing and annotation.</title>
        <authorList>
            <consortium name="The Broad Institute Genomics Platform"/>
            <consortium name="The Broad Institute Genome Sequencing Center for Infectious Disease"/>
            <person name="Wu L."/>
            <person name="Ma J."/>
        </authorList>
    </citation>
    <scope>NUCLEOTIDE SEQUENCE [LARGE SCALE GENOMIC DNA]</scope>
    <source>
        <strain evidence="3">KCTC 42498</strain>
    </source>
</reference>
<feature type="domain" description="Glycosyltransferase 2-like" evidence="1">
    <location>
        <begin position="118"/>
        <end position="292"/>
    </location>
</feature>
<dbReference type="SUPFAM" id="SSF53448">
    <property type="entry name" value="Nucleotide-diphospho-sugar transferases"/>
    <property type="match status" value="1"/>
</dbReference>
<dbReference type="PANTHER" id="PTHR43685">
    <property type="entry name" value="GLYCOSYLTRANSFERASE"/>
    <property type="match status" value="1"/>
</dbReference>
<dbReference type="GO" id="GO:0016757">
    <property type="term" value="F:glycosyltransferase activity"/>
    <property type="evidence" value="ECO:0007669"/>
    <property type="project" value="UniProtKB-KW"/>
</dbReference>
<accession>A0ABW5IPD7</accession>
<evidence type="ECO:0000259" key="1">
    <source>
        <dbReference type="Pfam" id="PF00535"/>
    </source>
</evidence>
<dbReference type="RefSeq" id="WP_377509349.1">
    <property type="nucleotide sequence ID" value="NZ_JBHULU010000021.1"/>
</dbReference>
<keyword evidence="2" id="KW-0328">Glycosyltransferase</keyword>
<protein>
    <submittedName>
        <fullName evidence="2">Glycosyltransferase family 2 protein</fullName>
        <ecNumber evidence="2">2.4.-.-</ecNumber>
    </submittedName>
</protein>
<dbReference type="InterPro" id="IPR029044">
    <property type="entry name" value="Nucleotide-diphossugar_trans"/>
</dbReference>
<dbReference type="CDD" id="cd00761">
    <property type="entry name" value="Glyco_tranf_GTA_type"/>
    <property type="match status" value="1"/>
</dbReference>
<sequence length="427" mass="49209">MQNFPLYHIAHIDLSRTLKLPALDTDHQGNYIVFWWQNVALGHLFLETGENLSPADYLERVIKSIEPTICFYAKETGSPESKWQLWLRNQQFETWSDWIERSFSGLTSAAIPPTVPVSVIVCTHNRPRQLQQCLENLKLLSTLPEEIIVVDNAPSDEASLKVVRQYQDLLQIVYVKESRKGLDIARNTGIKNASTPVVAFVDDDVATHPLWLYQVWESFKDPLVAAMTGLVIASELKTEAQCIFEKHWSFNRGYTDKLYDQGFFNDTLRKGPPVWRIGAGANMAFRREVFEQTGCFHELLDAGAAGCSGDSEMWYRLLMHGYKIHYNPRAIVFHEHRKETEALKRQIFYYMRGHTAAALIQQHYYQKADYSRYLAKLFLKTYTRSIIKGFPGYSFKYSTLWAQISGALAGLAYYYKNRKKSTGELVK</sequence>
<dbReference type="Proteomes" id="UP001597544">
    <property type="component" value="Unassembled WGS sequence"/>
</dbReference>
<proteinExistence type="predicted"/>
<dbReference type="EC" id="2.4.-.-" evidence="2"/>
<organism evidence="2 3">
    <name type="scientific">Pontibacter locisalis</name>
    <dbReference type="NCBI Taxonomy" id="1719035"/>
    <lineage>
        <taxon>Bacteria</taxon>
        <taxon>Pseudomonadati</taxon>
        <taxon>Bacteroidota</taxon>
        <taxon>Cytophagia</taxon>
        <taxon>Cytophagales</taxon>
        <taxon>Hymenobacteraceae</taxon>
        <taxon>Pontibacter</taxon>
    </lineage>
</organism>
<dbReference type="InterPro" id="IPR001173">
    <property type="entry name" value="Glyco_trans_2-like"/>
</dbReference>
<dbReference type="InterPro" id="IPR050834">
    <property type="entry name" value="Glycosyltransf_2"/>
</dbReference>
<dbReference type="EMBL" id="JBHULU010000021">
    <property type="protein sequence ID" value="MFD2515169.1"/>
    <property type="molecule type" value="Genomic_DNA"/>
</dbReference>
<keyword evidence="2" id="KW-0808">Transferase</keyword>
<dbReference type="PANTHER" id="PTHR43685:SF2">
    <property type="entry name" value="GLYCOSYLTRANSFERASE 2-LIKE DOMAIN-CONTAINING PROTEIN"/>
    <property type="match status" value="1"/>
</dbReference>
<comment type="caution">
    <text evidence="2">The sequence shown here is derived from an EMBL/GenBank/DDBJ whole genome shotgun (WGS) entry which is preliminary data.</text>
</comment>